<feature type="transmembrane region" description="Helical" evidence="1">
    <location>
        <begin position="51"/>
        <end position="70"/>
    </location>
</feature>
<reference evidence="2" key="1">
    <citation type="submission" date="2018-10" db="EMBL/GenBank/DDBJ databases">
        <title>Hidden diversity of soil giant viruses.</title>
        <authorList>
            <person name="Schulz F."/>
            <person name="Alteio L."/>
            <person name="Goudeau D."/>
            <person name="Ryan E.M."/>
            <person name="Malmstrom R.R."/>
            <person name="Blanchard J."/>
            <person name="Woyke T."/>
        </authorList>
    </citation>
    <scope>NUCLEOTIDE SEQUENCE</scope>
    <source>
        <strain evidence="2">BAV1</strain>
    </source>
</reference>
<protein>
    <submittedName>
        <fullName evidence="2">Uncharacterized protein</fullName>
    </submittedName>
</protein>
<gene>
    <name evidence="2" type="ORF">Barrevirus41_1</name>
</gene>
<evidence type="ECO:0000256" key="1">
    <source>
        <dbReference type="SAM" id="Phobius"/>
    </source>
</evidence>
<evidence type="ECO:0000313" key="2">
    <source>
        <dbReference type="EMBL" id="AYV77350.1"/>
    </source>
</evidence>
<keyword evidence="1" id="KW-0812">Transmembrane</keyword>
<feature type="transmembrane region" description="Helical" evidence="1">
    <location>
        <begin position="21"/>
        <end position="44"/>
    </location>
</feature>
<keyword evidence="1" id="KW-0472">Membrane</keyword>
<accession>A0A3G4ZR10</accession>
<organism evidence="2">
    <name type="scientific">Barrevirus sp</name>
    <dbReference type="NCBI Taxonomy" id="2487763"/>
    <lineage>
        <taxon>Viruses</taxon>
        <taxon>Varidnaviria</taxon>
        <taxon>Bamfordvirae</taxon>
        <taxon>Nucleocytoviricota</taxon>
        <taxon>Megaviricetes</taxon>
        <taxon>Imitervirales</taxon>
        <taxon>Mimiviridae</taxon>
        <taxon>Klosneuvirinae</taxon>
    </lineage>
</organism>
<proteinExistence type="predicted"/>
<keyword evidence="1" id="KW-1133">Transmembrane helix</keyword>
<name>A0A3G4ZR10_9VIRU</name>
<dbReference type="EMBL" id="MK072038">
    <property type="protein sequence ID" value="AYV77350.1"/>
    <property type="molecule type" value="Genomic_DNA"/>
</dbReference>
<feature type="non-terminal residue" evidence="2">
    <location>
        <position position="180"/>
    </location>
</feature>
<sequence length="180" mass="19372">MGCCGPSPDDACGWPKNTIRALLAVLIVVLAFAIAAAVIIILIINQHITEAIGVLGIVFTVVGSVTAFYFSSQQAQANNKAMVDANQRILEAKDREIGRMTETHEKILRDRGLLLPTELHQGSPVGLPQGSPVEPATRSISPLTLRKKKKRISSDKFVQVPPLSKGKEESNIIIPGTDVL</sequence>